<dbReference type="Proteomes" id="UP000189818">
    <property type="component" value="Unassembled WGS sequence"/>
</dbReference>
<name>A0A1T5A277_9SPHN</name>
<accession>A0A1T5A277</accession>
<protein>
    <submittedName>
        <fullName evidence="2">Predicted secreted Zn-dependent protease</fullName>
    </submittedName>
</protein>
<feature type="region of interest" description="Disordered" evidence="1">
    <location>
        <begin position="163"/>
        <end position="184"/>
    </location>
</feature>
<evidence type="ECO:0000313" key="3">
    <source>
        <dbReference type="Proteomes" id="UP000189818"/>
    </source>
</evidence>
<dbReference type="Pfam" id="PF06037">
    <property type="entry name" value="DUF922"/>
    <property type="match status" value="1"/>
</dbReference>
<gene>
    <name evidence="2" type="ORF">SAMN06295920_101466</name>
</gene>
<evidence type="ECO:0000256" key="1">
    <source>
        <dbReference type="SAM" id="MobiDB-lite"/>
    </source>
</evidence>
<dbReference type="GO" id="GO:0008233">
    <property type="term" value="F:peptidase activity"/>
    <property type="evidence" value="ECO:0007669"/>
    <property type="project" value="UniProtKB-KW"/>
</dbReference>
<keyword evidence="3" id="KW-1185">Reference proteome</keyword>
<organism evidence="2 3">
    <name type="scientific">Rhizorhabdus histidinilytica</name>
    <dbReference type="NCBI Taxonomy" id="439228"/>
    <lineage>
        <taxon>Bacteria</taxon>
        <taxon>Pseudomonadati</taxon>
        <taxon>Pseudomonadota</taxon>
        <taxon>Alphaproteobacteria</taxon>
        <taxon>Sphingomonadales</taxon>
        <taxon>Sphingomonadaceae</taxon>
        <taxon>Rhizorhabdus</taxon>
    </lineage>
</organism>
<reference evidence="3" key="1">
    <citation type="submission" date="2017-02" db="EMBL/GenBank/DDBJ databases">
        <authorList>
            <person name="Varghese N."/>
            <person name="Submissions S."/>
        </authorList>
    </citation>
    <scope>NUCLEOTIDE SEQUENCE [LARGE SCALE GENOMIC DNA]</scope>
    <source>
        <strain evidence="3">UM2</strain>
    </source>
</reference>
<dbReference type="InterPro" id="IPR010321">
    <property type="entry name" value="DUF922"/>
</dbReference>
<proteinExistence type="predicted"/>
<keyword evidence="2" id="KW-0645">Protease</keyword>
<dbReference type="STRING" id="439228.SAMN06295920_101466"/>
<dbReference type="GO" id="GO:0006508">
    <property type="term" value="P:proteolysis"/>
    <property type="evidence" value="ECO:0007669"/>
    <property type="project" value="UniProtKB-KW"/>
</dbReference>
<dbReference type="AlphaFoldDB" id="A0A1T5A277"/>
<dbReference type="RefSeq" id="WP_079646407.1">
    <property type="nucleotide sequence ID" value="NZ_FUYM01000001.1"/>
</dbReference>
<sequence length="184" mass="20347">MILSLGLALTVATSAEVPASSPFAGMPNLTFRYYEVEGRTPAEIYASMRARAPQKGDGVAHTAWHIRAGWRQMRRGGDCRVADPTTSLSIIVVLPRLATTDGVTPEGWAFWERTMRGLEIHEAGHARIAIDHRNDFVKAAAKASCGSIKDVAKRTQERIEEIQEDYDRRTRHGLTQIPRPGEAP</sequence>
<evidence type="ECO:0000313" key="2">
    <source>
        <dbReference type="EMBL" id="SKB28733.1"/>
    </source>
</evidence>
<keyword evidence="2" id="KW-0378">Hydrolase</keyword>
<dbReference type="EMBL" id="FUYM01000001">
    <property type="protein sequence ID" value="SKB28733.1"/>
    <property type="molecule type" value="Genomic_DNA"/>
</dbReference>
<dbReference type="OrthoDB" id="7568570at2"/>